<keyword evidence="1" id="KW-0812">Transmembrane</keyword>
<evidence type="ECO:0000313" key="3">
    <source>
        <dbReference type="EMBL" id="STX61644.1"/>
    </source>
</evidence>
<reference evidence="3 5" key="2">
    <citation type="submission" date="2018-06" db="EMBL/GenBank/DDBJ databases">
        <authorList>
            <consortium name="Pathogen Informatics"/>
            <person name="Doyle S."/>
        </authorList>
    </citation>
    <scope>NUCLEOTIDE SEQUENCE [LARGE SCALE GENOMIC DNA]</scope>
    <source>
        <strain evidence="3 5">NCTC12239</strain>
    </source>
</reference>
<dbReference type="Proteomes" id="UP000254040">
    <property type="component" value="Unassembled WGS sequence"/>
</dbReference>
<evidence type="ECO:0000313" key="5">
    <source>
        <dbReference type="Proteomes" id="UP000254040"/>
    </source>
</evidence>
<keyword evidence="1" id="KW-0472">Membrane</keyword>
<reference evidence="2 4" key="1">
    <citation type="submission" date="2015-11" db="EMBL/GenBank/DDBJ databases">
        <title>Genomic analysis of 38 Legionella species identifies large and diverse effector repertoires.</title>
        <authorList>
            <person name="Burstein D."/>
            <person name="Amaro F."/>
            <person name="Zusman T."/>
            <person name="Lifshitz Z."/>
            <person name="Cohen O."/>
            <person name="Gilbert J.A."/>
            <person name="Pupko T."/>
            <person name="Shuman H.A."/>
            <person name="Segal G."/>
        </authorList>
    </citation>
    <scope>NUCLEOTIDE SEQUENCE [LARGE SCALE GENOMIC DNA]</scope>
    <source>
        <strain evidence="2 4">ATCC 43877</strain>
    </source>
</reference>
<protein>
    <submittedName>
        <fullName evidence="3">Uncharacterized protein</fullName>
    </submittedName>
</protein>
<organism evidence="3 5">
    <name type="scientific">Legionella moravica</name>
    <dbReference type="NCBI Taxonomy" id="39962"/>
    <lineage>
        <taxon>Bacteria</taxon>
        <taxon>Pseudomonadati</taxon>
        <taxon>Pseudomonadota</taxon>
        <taxon>Gammaproteobacteria</taxon>
        <taxon>Legionellales</taxon>
        <taxon>Legionellaceae</taxon>
        <taxon>Legionella</taxon>
    </lineage>
</organism>
<dbReference type="EMBL" id="UGOG01000001">
    <property type="protein sequence ID" value="STX61644.1"/>
    <property type="molecule type" value="Genomic_DNA"/>
</dbReference>
<sequence length="255" mass="29521">MHFHSKCKKISTLLRFLPLISTVFLSLSGIVAISQGLLFPMDNFDSFTCSAAFFAASAITYQAYRNNKNDILSTSRFYLDKYKETSVSIVDYLKSDKPARRVCWVTAAKITEMLIPLEEKISTLADKELLKIYKRYLAHDLYEFISTKSPLYFTGRDNASSFDKALVRPPIVATPGLIPKVKPLDYVAESSIKTLLNLMNLLWEDEASYKYSNEEEYNNIIRLNYPNIAEHQWGQHQWGQALNYELYRFFISKWL</sequence>
<dbReference type="EMBL" id="LNYN01000012">
    <property type="protein sequence ID" value="KTD37581.1"/>
    <property type="molecule type" value="Genomic_DNA"/>
</dbReference>
<gene>
    <name evidence="2" type="ORF">Lmor_0444</name>
    <name evidence="3" type="ORF">NCTC12239_00561</name>
</gene>
<evidence type="ECO:0000313" key="4">
    <source>
        <dbReference type="Proteomes" id="UP000054985"/>
    </source>
</evidence>
<evidence type="ECO:0000256" key="1">
    <source>
        <dbReference type="SAM" id="Phobius"/>
    </source>
</evidence>
<evidence type="ECO:0000313" key="2">
    <source>
        <dbReference type="EMBL" id="KTD37581.1"/>
    </source>
</evidence>
<name>A0A378JSR1_9GAMM</name>
<dbReference type="AlphaFoldDB" id="A0A378JSR1"/>
<keyword evidence="1" id="KW-1133">Transmembrane helix</keyword>
<proteinExistence type="predicted"/>
<keyword evidence="4" id="KW-1185">Reference proteome</keyword>
<accession>A0A378JSR1</accession>
<dbReference type="Proteomes" id="UP000054985">
    <property type="component" value="Unassembled WGS sequence"/>
</dbReference>
<feature type="transmembrane region" description="Helical" evidence="1">
    <location>
        <begin position="12"/>
        <end position="38"/>
    </location>
</feature>